<feature type="chain" id="PRO_5019027887" description="Cell wall hydrolase SleB domain-containing protein" evidence="1">
    <location>
        <begin position="24"/>
        <end position="224"/>
    </location>
</feature>
<accession>A0A401IX16</accession>
<organism evidence="3 4">
    <name type="scientific">Sphingobium xenophagum</name>
    <dbReference type="NCBI Taxonomy" id="121428"/>
    <lineage>
        <taxon>Bacteria</taxon>
        <taxon>Pseudomonadati</taxon>
        <taxon>Pseudomonadota</taxon>
        <taxon>Alphaproteobacteria</taxon>
        <taxon>Sphingomonadales</taxon>
        <taxon>Sphingomonadaceae</taxon>
        <taxon>Sphingobium</taxon>
    </lineage>
</organism>
<keyword evidence="4" id="KW-1185">Reference proteome</keyword>
<evidence type="ECO:0000313" key="3">
    <source>
        <dbReference type="EMBL" id="GBH28897.1"/>
    </source>
</evidence>
<feature type="signal peptide" evidence="1">
    <location>
        <begin position="1"/>
        <end position="23"/>
    </location>
</feature>
<evidence type="ECO:0000259" key="2">
    <source>
        <dbReference type="Pfam" id="PF07486"/>
    </source>
</evidence>
<dbReference type="EMBL" id="BBQY01000001">
    <property type="protein sequence ID" value="GBH28897.1"/>
    <property type="molecule type" value="Genomic_DNA"/>
</dbReference>
<name>A0A401IX16_SPHXE</name>
<protein>
    <recommendedName>
        <fullName evidence="2">Cell wall hydrolase SleB domain-containing protein</fullName>
    </recommendedName>
</protein>
<dbReference type="GO" id="GO:0016787">
    <property type="term" value="F:hydrolase activity"/>
    <property type="evidence" value="ECO:0007669"/>
    <property type="project" value="InterPro"/>
</dbReference>
<feature type="domain" description="Cell wall hydrolase SleB" evidence="2">
    <location>
        <begin position="121"/>
        <end position="223"/>
    </location>
</feature>
<evidence type="ECO:0000313" key="4">
    <source>
        <dbReference type="Proteomes" id="UP000290975"/>
    </source>
</evidence>
<dbReference type="InterPro" id="IPR042047">
    <property type="entry name" value="SleB_dom1"/>
</dbReference>
<gene>
    <name evidence="3" type="ORF">MBESOW_P0150</name>
</gene>
<proteinExistence type="predicted"/>
<dbReference type="STRING" id="1192759.GCA_000277525_02338"/>
<keyword evidence="1" id="KW-0732">Signal</keyword>
<dbReference type="Pfam" id="PF07486">
    <property type="entry name" value="Hydrolase_2"/>
    <property type="match status" value="1"/>
</dbReference>
<dbReference type="InterPro" id="IPR011105">
    <property type="entry name" value="Cell_wall_hydrolase_SleB"/>
</dbReference>
<comment type="caution">
    <text evidence="3">The sequence shown here is derived from an EMBL/GenBank/DDBJ whole genome shotgun (WGS) entry which is preliminary data.</text>
</comment>
<dbReference type="RefSeq" id="WP_130751660.1">
    <property type="nucleotide sequence ID" value="NZ_BBQY01000001.1"/>
</dbReference>
<dbReference type="Proteomes" id="UP000290975">
    <property type="component" value="Unassembled WGS sequence"/>
</dbReference>
<dbReference type="AlphaFoldDB" id="A0A401IX16"/>
<dbReference type="Gene3D" id="1.10.10.2520">
    <property type="entry name" value="Cell wall hydrolase SleB, domain 1"/>
    <property type="match status" value="1"/>
</dbReference>
<reference evidence="3 4" key="1">
    <citation type="submission" date="2014-12" db="EMBL/GenBank/DDBJ databases">
        <title>Whole genome sequencing of Sphingobium xenophagum OW59.</title>
        <authorList>
            <person name="Ohta Y."/>
            <person name="Nishi S."/>
            <person name="Hatada Y."/>
        </authorList>
    </citation>
    <scope>NUCLEOTIDE SEQUENCE [LARGE SCALE GENOMIC DNA]</scope>
    <source>
        <strain evidence="3 4">OW59</strain>
    </source>
</reference>
<sequence>MSFRLRAAIIVAFALSATAAVTASDMSIAGESIHSVASLSSDDALTTAPAVAPKPATITFAAPREIVQPLASASKADLTYSTESDMQASSLAALVDAHGDAEAVDGDMKCLAGAVYFESKGESLEGQLAVARVIINRAKSGRFADSLCGVVYQPSQFSFVRGHGMPPIRMESNAWREAVAIAQIAMDDSWNSRAEGALFFHARRVSPGWGKAKLAMIDNHIFYR</sequence>
<evidence type="ECO:0000256" key="1">
    <source>
        <dbReference type="SAM" id="SignalP"/>
    </source>
</evidence>